<keyword evidence="8 20" id="KW-0732">Signal</keyword>
<evidence type="ECO:0000256" key="3">
    <source>
        <dbReference type="ARBA" id="ARBA00004613"/>
    </source>
</evidence>
<evidence type="ECO:0000256" key="20">
    <source>
        <dbReference type="SAM" id="SignalP"/>
    </source>
</evidence>
<keyword evidence="6" id="KW-0964">Secreted</keyword>
<evidence type="ECO:0000256" key="6">
    <source>
        <dbReference type="ARBA" id="ARBA00022525"/>
    </source>
</evidence>
<dbReference type="Proteomes" id="UP001190640">
    <property type="component" value="Chromosome 3"/>
</dbReference>
<evidence type="ECO:0000256" key="14">
    <source>
        <dbReference type="ARBA" id="ARBA00023157"/>
    </source>
</evidence>
<dbReference type="InterPro" id="IPR007110">
    <property type="entry name" value="Ig-like_dom"/>
</dbReference>
<keyword evidence="18" id="KW-0393">Immunoglobulin domain</keyword>
<feature type="transmembrane region" description="Helical" evidence="19">
    <location>
        <begin position="343"/>
        <end position="364"/>
    </location>
</feature>
<name>A0AA97J202_EUBMA</name>
<comment type="similarity">
    <text evidence="4">Belongs to the interleukin-1 receptor family.</text>
</comment>
<dbReference type="InterPro" id="IPR004074">
    <property type="entry name" value="IL-1_rcpt_I/II-typ"/>
</dbReference>
<feature type="signal peptide" evidence="20">
    <location>
        <begin position="1"/>
        <end position="21"/>
    </location>
</feature>
<dbReference type="GO" id="GO:0050727">
    <property type="term" value="P:regulation of inflammatory response"/>
    <property type="evidence" value="ECO:0007669"/>
    <property type="project" value="TreeGrafter"/>
</dbReference>
<dbReference type="InterPro" id="IPR035897">
    <property type="entry name" value="Toll_tir_struct_dom_sf"/>
</dbReference>
<dbReference type="RefSeq" id="XP_054829882.1">
    <property type="nucleotide sequence ID" value="XM_054973907.1"/>
</dbReference>
<evidence type="ECO:0000256" key="8">
    <source>
        <dbReference type="ARBA" id="ARBA00022729"/>
    </source>
</evidence>
<dbReference type="Gene3D" id="3.40.50.10140">
    <property type="entry name" value="Toll/interleukin-1 receptor homology (TIR) domain"/>
    <property type="match status" value="1"/>
</dbReference>
<keyword evidence="17" id="KW-0395">Inflammatory response</keyword>
<keyword evidence="10" id="KW-0378">Hydrolase</keyword>
<evidence type="ECO:0000256" key="16">
    <source>
        <dbReference type="ARBA" id="ARBA00023180"/>
    </source>
</evidence>
<evidence type="ECO:0000313" key="23">
    <source>
        <dbReference type="Proteomes" id="UP001190640"/>
    </source>
</evidence>
<dbReference type="InterPro" id="IPR015621">
    <property type="entry name" value="IL-1_rcpt_fam"/>
</dbReference>
<evidence type="ECO:0000259" key="21">
    <source>
        <dbReference type="PROSITE" id="PS50104"/>
    </source>
</evidence>
<dbReference type="FunFam" id="2.60.40.10:FF:000284">
    <property type="entry name" value="interleukin-1 receptor accessory protein-like 1"/>
    <property type="match status" value="1"/>
</dbReference>
<evidence type="ECO:0000313" key="24">
    <source>
        <dbReference type="RefSeq" id="XP_054829882.1"/>
    </source>
</evidence>
<evidence type="ECO:0000256" key="10">
    <source>
        <dbReference type="ARBA" id="ARBA00022801"/>
    </source>
</evidence>
<evidence type="ECO:0000256" key="13">
    <source>
        <dbReference type="ARBA" id="ARBA00023136"/>
    </source>
</evidence>
<dbReference type="SUPFAM" id="SSF48726">
    <property type="entry name" value="Immunoglobulin"/>
    <property type="match status" value="3"/>
</dbReference>
<keyword evidence="5" id="KW-1003">Cell membrane</keyword>
<evidence type="ECO:0000256" key="12">
    <source>
        <dbReference type="ARBA" id="ARBA00023027"/>
    </source>
</evidence>
<evidence type="ECO:0000256" key="4">
    <source>
        <dbReference type="ARBA" id="ARBA00009752"/>
    </source>
</evidence>
<dbReference type="AlphaFoldDB" id="A0AA97J202"/>
<dbReference type="CDD" id="cd05757">
    <property type="entry name" value="Ig2_IL1R-like"/>
    <property type="match status" value="1"/>
</dbReference>
<evidence type="ECO:0000256" key="9">
    <source>
        <dbReference type="ARBA" id="ARBA00022737"/>
    </source>
</evidence>
<accession>A0AA97J202</accession>
<dbReference type="InterPro" id="IPR013783">
    <property type="entry name" value="Ig-like_fold"/>
</dbReference>
<keyword evidence="23" id="KW-1185">Reference proteome</keyword>
<evidence type="ECO:0000256" key="1">
    <source>
        <dbReference type="ARBA" id="ARBA00004236"/>
    </source>
</evidence>
<sequence>MKVTTLFSCSLTTVFLSSIKADHCNVYNLNSKLQHFVLEGQPLAINCLLSKMPNLEFGEHSLTWYQAGHHTPVLEDPHSRIQQQASSIWFLPAVLEDSGSYECAIRNSTHCSKMYVKLTVFRNSNGSCFNAKFAIPQSVYTSTNSKIVCPNLNDFRNENHLLPVLWYKDCKLIKDRRFQLLDNYLMIANTTMEDQGNYTCHVPFNYMGKQYNVSRDISLQVTESPPRNPPEIFSPRNHSVEVKLGSNIIIDCNTSGAEVDHVFWTVNDSYIDHYYKHSKNVFEIYEKEIFLQGKSFLTVRLNISKVSDKEYENVFVCHALNSFGQAVAHVMLRHKVPDFRGPLIGIFVVGFLLTTATILFYTFFKVDIVLWYRSFHCPFTSKEVSDGKTYDAFVLYPTTNAVAYMYHLDNFVLNLLPEVLEQQCGYKLFIVGRDDIPGQAVVSITEDTIQQSRRLMIILEPELSSCSRLEETSEQHIAMYNALVHCGIKVILIEMEKIEDYTNMPESIKYIKQKHGAIQWKKNFAEESQLANTRFWKNVRYRMPPRRTVSLSEIHLLPQVHSNPVMTITR</sequence>
<comment type="subcellular location">
    <subcellularLocation>
        <location evidence="1">Cell membrane</location>
    </subcellularLocation>
    <subcellularLocation>
        <location evidence="2">Membrane</location>
        <topology evidence="2">Single-pass type I membrane protein</topology>
    </subcellularLocation>
    <subcellularLocation>
        <location evidence="3">Secreted</location>
    </subcellularLocation>
</comment>
<dbReference type="GO" id="GO:0006954">
    <property type="term" value="P:inflammatory response"/>
    <property type="evidence" value="ECO:0007669"/>
    <property type="project" value="UniProtKB-KW"/>
</dbReference>
<dbReference type="InterPro" id="IPR003599">
    <property type="entry name" value="Ig_sub"/>
</dbReference>
<keyword evidence="12" id="KW-0520">NAD</keyword>
<evidence type="ECO:0000259" key="22">
    <source>
        <dbReference type="PROSITE" id="PS50835"/>
    </source>
</evidence>
<keyword evidence="11 19" id="KW-1133">Transmembrane helix</keyword>
<dbReference type="KEGG" id="emc:129325913"/>
<dbReference type="SUPFAM" id="SSF52200">
    <property type="entry name" value="Toll/Interleukin receptor TIR domain"/>
    <property type="match status" value="1"/>
</dbReference>
<dbReference type="GeneID" id="129325913"/>
<evidence type="ECO:0000256" key="2">
    <source>
        <dbReference type="ARBA" id="ARBA00004479"/>
    </source>
</evidence>
<dbReference type="Pfam" id="PF01582">
    <property type="entry name" value="TIR"/>
    <property type="match status" value="1"/>
</dbReference>
<dbReference type="PROSITE" id="PS50835">
    <property type="entry name" value="IG_LIKE"/>
    <property type="match status" value="3"/>
</dbReference>
<dbReference type="GO" id="GO:0005886">
    <property type="term" value="C:plasma membrane"/>
    <property type="evidence" value="ECO:0007669"/>
    <property type="project" value="UniProtKB-SubCell"/>
</dbReference>
<evidence type="ECO:0000256" key="11">
    <source>
        <dbReference type="ARBA" id="ARBA00022989"/>
    </source>
</evidence>
<dbReference type="InterPro" id="IPR036179">
    <property type="entry name" value="Ig-like_dom_sf"/>
</dbReference>
<dbReference type="PRINTS" id="PR01538">
    <property type="entry name" value="INTRLEUKN1R1"/>
</dbReference>
<dbReference type="PROSITE" id="PS50104">
    <property type="entry name" value="TIR"/>
    <property type="match status" value="1"/>
</dbReference>
<dbReference type="GO" id="GO:0005576">
    <property type="term" value="C:extracellular region"/>
    <property type="evidence" value="ECO:0007669"/>
    <property type="project" value="UniProtKB-SubCell"/>
</dbReference>
<dbReference type="PANTHER" id="PTHR11890">
    <property type="entry name" value="INTERLEUKIN-1 RECEPTOR FAMILY MEMBER"/>
    <property type="match status" value="1"/>
</dbReference>
<dbReference type="PANTHER" id="PTHR11890:SF26">
    <property type="entry name" value="INTERLEUKIN-1 RECEPTOR TYPE 1"/>
    <property type="match status" value="1"/>
</dbReference>
<feature type="domain" description="Ig-like" evidence="22">
    <location>
        <begin position="147"/>
        <end position="218"/>
    </location>
</feature>
<dbReference type="Gene3D" id="2.60.40.10">
    <property type="entry name" value="Immunoglobulins"/>
    <property type="match status" value="3"/>
</dbReference>
<keyword evidence="9" id="KW-0677">Repeat</keyword>
<gene>
    <name evidence="24" type="primary">LOC129325913</name>
</gene>
<dbReference type="GO" id="GO:0016787">
    <property type="term" value="F:hydrolase activity"/>
    <property type="evidence" value="ECO:0007669"/>
    <property type="project" value="UniProtKB-KW"/>
</dbReference>
<keyword evidence="7 19" id="KW-0812">Transmembrane</keyword>
<dbReference type="SMART" id="SM00409">
    <property type="entry name" value="IG"/>
    <property type="match status" value="3"/>
</dbReference>
<dbReference type="FunFam" id="2.60.40.10:FF:000188">
    <property type="entry name" value="Interleukin-1 receptor accessory protein-like 1"/>
    <property type="match status" value="1"/>
</dbReference>
<reference evidence="24" key="1">
    <citation type="submission" date="2025-08" db="UniProtKB">
        <authorList>
            <consortium name="RefSeq"/>
        </authorList>
    </citation>
    <scope>IDENTIFICATION</scope>
    <source>
        <tissue evidence="24">Blood</tissue>
    </source>
</reference>
<organism evidence="23 24">
    <name type="scientific">Eublepharis macularius</name>
    <name type="common">Leopard gecko</name>
    <name type="synonym">Cyrtodactylus macularius</name>
    <dbReference type="NCBI Taxonomy" id="481883"/>
    <lineage>
        <taxon>Eukaryota</taxon>
        <taxon>Metazoa</taxon>
        <taxon>Chordata</taxon>
        <taxon>Craniata</taxon>
        <taxon>Vertebrata</taxon>
        <taxon>Euteleostomi</taxon>
        <taxon>Lepidosauria</taxon>
        <taxon>Squamata</taxon>
        <taxon>Bifurcata</taxon>
        <taxon>Gekkota</taxon>
        <taxon>Eublepharidae</taxon>
        <taxon>Eublepharinae</taxon>
        <taxon>Eublepharis</taxon>
    </lineage>
</organism>
<dbReference type="SMART" id="SM00255">
    <property type="entry name" value="TIR"/>
    <property type="match status" value="1"/>
</dbReference>
<feature type="domain" description="Ig-like" evidence="22">
    <location>
        <begin position="230"/>
        <end position="328"/>
    </location>
</feature>
<evidence type="ECO:0000256" key="18">
    <source>
        <dbReference type="ARBA" id="ARBA00023319"/>
    </source>
</evidence>
<evidence type="ECO:0000256" key="5">
    <source>
        <dbReference type="ARBA" id="ARBA00022475"/>
    </source>
</evidence>
<dbReference type="InterPro" id="IPR004076">
    <property type="entry name" value="IL-1_rcpt_I-typ"/>
</dbReference>
<dbReference type="FunFam" id="3.40.50.10140:FF:000002">
    <property type="entry name" value="Interleukin 1 receptor accessory protein"/>
    <property type="match status" value="1"/>
</dbReference>
<keyword evidence="16" id="KW-0325">Glycoprotein</keyword>
<protein>
    <submittedName>
        <fullName evidence="24">Interleukin-1 receptor type 1-like isoform X1</fullName>
    </submittedName>
</protein>
<keyword evidence="14" id="KW-1015">Disulfide bond</keyword>
<keyword evidence="15" id="KW-0675">Receptor</keyword>
<dbReference type="PRINTS" id="PR01537">
    <property type="entry name" value="INTRLKN1R1F"/>
</dbReference>
<dbReference type="GO" id="GO:0004909">
    <property type="term" value="F:interleukin-1, type I, activating receptor activity"/>
    <property type="evidence" value="ECO:0007669"/>
    <property type="project" value="InterPro"/>
</dbReference>
<evidence type="ECO:0000256" key="15">
    <source>
        <dbReference type="ARBA" id="ARBA00023170"/>
    </source>
</evidence>
<dbReference type="PRINTS" id="PR01536">
    <property type="entry name" value="INTRLKN1R12F"/>
</dbReference>
<feature type="domain" description="Ig-like" evidence="22">
    <location>
        <begin position="39"/>
        <end position="119"/>
    </location>
</feature>
<dbReference type="InterPro" id="IPR000157">
    <property type="entry name" value="TIR_dom"/>
</dbReference>
<proteinExistence type="inferred from homology"/>
<keyword evidence="13 19" id="KW-0472">Membrane</keyword>
<feature type="domain" description="TIR" evidence="21">
    <location>
        <begin position="388"/>
        <end position="543"/>
    </location>
</feature>
<evidence type="ECO:0000256" key="7">
    <source>
        <dbReference type="ARBA" id="ARBA00022692"/>
    </source>
</evidence>
<evidence type="ECO:0000256" key="19">
    <source>
        <dbReference type="SAM" id="Phobius"/>
    </source>
</evidence>
<evidence type="ECO:0000256" key="17">
    <source>
        <dbReference type="ARBA" id="ARBA00023198"/>
    </source>
</evidence>
<feature type="chain" id="PRO_5041723090" evidence="20">
    <location>
        <begin position="22"/>
        <end position="570"/>
    </location>
</feature>